<dbReference type="PRINTS" id="PR01657">
    <property type="entry name" value="MCMFAMILY"/>
</dbReference>
<dbReference type="GO" id="GO:0000724">
    <property type="term" value="P:double-strand break repair via homologous recombination"/>
    <property type="evidence" value="ECO:0007669"/>
    <property type="project" value="TreeGrafter"/>
</dbReference>
<organism evidence="7">
    <name type="scientific">Aureoumbra lagunensis</name>
    <dbReference type="NCBI Taxonomy" id="44058"/>
    <lineage>
        <taxon>Eukaryota</taxon>
        <taxon>Sar</taxon>
        <taxon>Stramenopiles</taxon>
        <taxon>Ochrophyta</taxon>
        <taxon>Pelagophyceae</taxon>
        <taxon>Pelagomonadales</taxon>
        <taxon>Aureoumbra</taxon>
    </lineage>
</organism>
<keyword evidence="2 4" id="KW-0067">ATP-binding</keyword>
<evidence type="ECO:0000259" key="6">
    <source>
        <dbReference type="PROSITE" id="PS50051"/>
    </source>
</evidence>
<dbReference type="PANTHER" id="PTHR11630:SF48">
    <property type="entry name" value="DNA HELICASE MCM9"/>
    <property type="match status" value="1"/>
</dbReference>
<dbReference type="InterPro" id="IPR031327">
    <property type="entry name" value="MCM"/>
</dbReference>
<sequence length="920" mass="101606">MARGGKFTRGRSSFRGGGGQRHVVQPPRNVSLPTAPRPRAVVPPRATPVQAPIQRLPNQIPSRPPRRALPDASVSVTRAVNNQRPVPIASNTQRAQRVNTIPPTNGTQPLQRYSPGEEKKSNSGTSQQESQGRRFVQPDDPKEDWTSRFVSYFINTASGRQSVKEVLRNGQNCERHANASEVHSCAEINCQDLAEWDPDACVKILKDPESMLPLLNTALVEAQEQYLRSGVCNDSWIPIVRAHARLYHLPPLSLFEKKNVSAIRSKDVGHLVQITGSIVRSGSTRMLEVARIFECGKCSQRFRVPSDRLENYAAKKPRRCLASVGCDSKRFTEFDVENTDYQELVLQEHSDTLSIGTVPRSIVVCCEDDLVDTATAGDTVVVVGQILVRWQPVHSEVRVDADMVLLANSIRTPGSSRHLLGALLSAEDRKHFTDFWQAQHRTLAARDTFIYSVCPDIYGRSIIKLALLLTLVGGISSEDADSKQTFLQQDKTDDNLQAPKSWQRGTPHLLLIGDPGTGKSQFLRFAELVAPRSVLTTGTGTSSAGLTCAAVKGPDGQWILEAGALPLADRGCCLIDEFGQMKAADRAVIHEAMEQQSISFAKAGLVGKLPTRCAVVAACNPKQGTYDRHADLSTNTGLPPPLLSRFDVVLIIHDEKHQDWDRLAATAILQDQLAPDEPRLTADSDDDHLEVLSTDDLQREALTECNIDFSTASFVNAHLEAHKENTLGQPSSLDKIKEQRFVIRPKRKLDKTSDDSKSITHTRKKQKASLCSDQLWSLAELRKYIVHVKQNFCPVITDDAGALLSTYYTHQRSRIGAASGRATVRMLESLIRLTQAHARIMSRHHACIQDAVIACILVDKSMGPKAAFDATLDVIPEPHETTSSDTYFHYQRASVFSTLNFDPGRHFSRPPSNGALSDFN</sequence>
<dbReference type="Gene3D" id="3.40.50.300">
    <property type="entry name" value="P-loop containing nucleotide triphosphate hydrolases"/>
    <property type="match status" value="1"/>
</dbReference>
<dbReference type="Pfam" id="PF17207">
    <property type="entry name" value="MCM_OB"/>
    <property type="match status" value="1"/>
</dbReference>
<dbReference type="Pfam" id="PF00493">
    <property type="entry name" value="MCM"/>
    <property type="match status" value="1"/>
</dbReference>
<feature type="domain" description="MCM C-terminal AAA(+) ATPase" evidence="6">
    <location>
        <begin position="445"/>
        <end position="668"/>
    </location>
</feature>
<dbReference type="Pfam" id="PF17855">
    <property type="entry name" value="MCM_lid"/>
    <property type="match status" value="1"/>
</dbReference>
<dbReference type="InterPro" id="IPR001208">
    <property type="entry name" value="MCM_dom"/>
</dbReference>
<evidence type="ECO:0000313" key="7">
    <source>
        <dbReference type="EMBL" id="CAE0362603.1"/>
    </source>
</evidence>
<dbReference type="InterPro" id="IPR027417">
    <property type="entry name" value="P-loop_NTPase"/>
</dbReference>
<evidence type="ECO:0000256" key="3">
    <source>
        <dbReference type="ARBA" id="ARBA00023125"/>
    </source>
</evidence>
<dbReference type="GO" id="GO:0042555">
    <property type="term" value="C:MCM complex"/>
    <property type="evidence" value="ECO:0007669"/>
    <property type="project" value="TreeGrafter"/>
</dbReference>
<name>A0A7S3JRI9_9STRA</name>
<evidence type="ECO:0000256" key="5">
    <source>
        <dbReference type="SAM" id="MobiDB-lite"/>
    </source>
</evidence>
<dbReference type="PROSITE" id="PS50051">
    <property type="entry name" value="MCM_2"/>
    <property type="match status" value="1"/>
</dbReference>
<dbReference type="Gene3D" id="2.40.50.140">
    <property type="entry name" value="Nucleic acid-binding proteins"/>
    <property type="match status" value="1"/>
</dbReference>
<feature type="region of interest" description="Disordered" evidence="5">
    <location>
        <begin position="1"/>
        <end position="142"/>
    </location>
</feature>
<feature type="compositionally biased region" description="Low complexity" evidence="5">
    <location>
        <begin position="33"/>
        <end position="49"/>
    </location>
</feature>
<keyword evidence="3 4" id="KW-0238">DNA-binding</keyword>
<dbReference type="InterPro" id="IPR003593">
    <property type="entry name" value="AAA+_ATPase"/>
</dbReference>
<feature type="compositionally biased region" description="Polar residues" evidence="5">
    <location>
        <begin position="74"/>
        <end position="111"/>
    </location>
</feature>
<reference evidence="7" key="1">
    <citation type="submission" date="2021-01" db="EMBL/GenBank/DDBJ databases">
        <authorList>
            <person name="Corre E."/>
            <person name="Pelletier E."/>
            <person name="Niang G."/>
            <person name="Scheremetjew M."/>
            <person name="Finn R."/>
            <person name="Kale V."/>
            <person name="Holt S."/>
            <person name="Cochrane G."/>
            <person name="Meng A."/>
            <person name="Brown T."/>
            <person name="Cohen L."/>
        </authorList>
    </citation>
    <scope>NUCLEOTIDE SEQUENCE</scope>
    <source>
        <strain evidence="7">CCMP1510</strain>
    </source>
</reference>
<dbReference type="AlphaFoldDB" id="A0A7S3JRI9"/>
<feature type="compositionally biased region" description="Low complexity" evidence="5">
    <location>
        <begin position="1"/>
        <end position="14"/>
    </location>
</feature>
<dbReference type="PANTHER" id="PTHR11630">
    <property type="entry name" value="DNA REPLICATION LICENSING FACTOR MCM FAMILY MEMBER"/>
    <property type="match status" value="1"/>
</dbReference>
<dbReference type="GO" id="GO:0005634">
    <property type="term" value="C:nucleus"/>
    <property type="evidence" value="ECO:0007669"/>
    <property type="project" value="UniProtKB-SubCell"/>
</dbReference>
<dbReference type="SMART" id="SM00350">
    <property type="entry name" value="MCM"/>
    <property type="match status" value="1"/>
</dbReference>
<evidence type="ECO:0000256" key="2">
    <source>
        <dbReference type="ARBA" id="ARBA00022840"/>
    </source>
</evidence>
<evidence type="ECO:0000256" key="4">
    <source>
        <dbReference type="RuleBase" id="RU004070"/>
    </source>
</evidence>
<evidence type="ECO:0000256" key="1">
    <source>
        <dbReference type="ARBA" id="ARBA00022741"/>
    </source>
</evidence>
<dbReference type="SMART" id="SM00382">
    <property type="entry name" value="AAA"/>
    <property type="match status" value="1"/>
</dbReference>
<dbReference type="SUPFAM" id="SSF50249">
    <property type="entry name" value="Nucleic acid-binding proteins"/>
    <property type="match status" value="1"/>
</dbReference>
<dbReference type="InterPro" id="IPR033762">
    <property type="entry name" value="MCM_OB"/>
</dbReference>
<dbReference type="GO" id="GO:0005524">
    <property type="term" value="F:ATP binding"/>
    <property type="evidence" value="ECO:0007669"/>
    <property type="project" value="UniProtKB-KW"/>
</dbReference>
<proteinExistence type="inferred from homology"/>
<gene>
    <name evidence="7" type="ORF">ALAG00032_LOCUS3344</name>
</gene>
<dbReference type="InterPro" id="IPR041562">
    <property type="entry name" value="MCM_lid"/>
</dbReference>
<dbReference type="Gene3D" id="2.20.28.10">
    <property type="match status" value="1"/>
</dbReference>
<dbReference type="InterPro" id="IPR012340">
    <property type="entry name" value="NA-bd_OB-fold"/>
</dbReference>
<comment type="similarity">
    <text evidence="4">Belongs to the MCM family.</text>
</comment>
<dbReference type="EMBL" id="HBIJ01004770">
    <property type="protein sequence ID" value="CAE0362603.1"/>
    <property type="molecule type" value="Transcribed_RNA"/>
</dbReference>
<dbReference type="GO" id="GO:0016787">
    <property type="term" value="F:hydrolase activity"/>
    <property type="evidence" value="ECO:0007669"/>
    <property type="project" value="UniProtKB-KW"/>
</dbReference>
<dbReference type="GO" id="GO:0003697">
    <property type="term" value="F:single-stranded DNA binding"/>
    <property type="evidence" value="ECO:0007669"/>
    <property type="project" value="TreeGrafter"/>
</dbReference>
<protein>
    <recommendedName>
        <fullName evidence="6">MCM C-terminal AAA(+) ATPase domain-containing protein</fullName>
    </recommendedName>
</protein>
<keyword evidence="1 4" id="KW-0547">Nucleotide-binding</keyword>
<dbReference type="GO" id="GO:0017116">
    <property type="term" value="F:single-stranded DNA helicase activity"/>
    <property type="evidence" value="ECO:0007669"/>
    <property type="project" value="TreeGrafter"/>
</dbReference>
<accession>A0A7S3JRI9</accession>
<dbReference type="SUPFAM" id="SSF52540">
    <property type="entry name" value="P-loop containing nucleoside triphosphate hydrolases"/>
    <property type="match status" value="1"/>
</dbReference>